<protein>
    <submittedName>
        <fullName evidence="1">Uncharacterized protein</fullName>
    </submittedName>
</protein>
<reference evidence="1 2" key="1">
    <citation type="journal article" date="2015" name="J. Biotechnol.">
        <title>Complete genome sequence of a malodorant-producing acetogen, Clostridium scatologenes ATCC 25775(T).</title>
        <authorList>
            <person name="Zhu Z."/>
            <person name="Guo T."/>
            <person name="Zheng H."/>
            <person name="Song T."/>
            <person name="Ouyang P."/>
            <person name="Xie J."/>
        </authorList>
    </citation>
    <scope>NUCLEOTIDE SEQUENCE [LARGE SCALE GENOMIC DNA]</scope>
    <source>
        <strain evidence="1 2">ATCC 25775</strain>
    </source>
</reference>
<accession>A0A0E3GR74</accession>
<keyword evidence="2" id="KW-1185">Reference proteome</keyword>
<name>A0A0E3GR74_CLOSL</name>
<sequence length="128" mass="14701">MIFLGNLTKISDTKYSVGYTHYKPLDEINGLKKSKEQLEQEGILVDSILEPQQIEGKQAVMYWNPVDKVIFYEYEDIQKSKEVTEKETFTQTLAQLAIENKKKDTMIKQLVQTVNDLTIKVNKLGGTV</sequence>
<dbReference type="KEGG" id="csq:CSCA_2701"/>
<evidence type="ECO:0000313" key="1">
    <source>
        <dbReference type="EMBL" id="AKA69826.1"/>
    </source>
</evidence>
<evidence type="ECO:0000313" key="2">
    <source>
        <dbReference type="Proteomes" id="UP000033115"/>
    </source>
</evidence>
<proteinExistence type="predicted"/>
<dbReference type="EMBL" id="CP009933">
    <property type="protein sequence ID" value="AKA69826.1"/>
    <property type="molecule type" value="Genomic_DNA"/>
</dbReference>
<dbReference type="AlphaFoldDB" id="A0A0E3GR74"/>
<dbReference type="Proteomes" id="UP000033115">
    <property type="component" value="Chromosome"/>
</dbReference>
<dbReference type="RefSeq" id="WP_029161579.1">
    <property type="nucleotide sequence ID" value="NZ_CP009933.1"/>
</dbReference>
<organism evidence="1 2">
    <name type="scientific">Clostridium scatologenes</name>
    <dbReference type="NCBI Taxonomy" id="1548"/>
    <lineage>
        <taxon>Bacteria</taxon>
        <taxon>Bacillati</taxon>
        <taxon>Bacillota</taxon>
        <taxon>Clostridia</taxon>
        <taxon>Eubacteriales</taxon>
        <taxon>Clostridiaceae</taxon>
        <taxon>Clostridium</taxon>
    </lineage>
</organism>
<gene>
    <name evidence="1" type="ORF">CSCA_2701</name>
</gene>
<dbReference type="STRING" id="1548.CSCA_2701"/>
<dbReference type="HOGENOM" id="CLU_159188_0_0_9"/>